<evidence type="ECO:0000313" key="22">
    <source>
        <dbReference type="EMBL" id="KAK0491396.1"/>
    </source>
</evidence>
<protein>
    <recommendedName>
        <fullName evidence="6">Autophagy-related protein 27</fullName>
    </recommendedName>
</protein>
<gene>
    <name evidence="22" type="ORF">IW261DRAFT_1588570</name>
</gene>
<evidence type="ECO:0000256" key="1">
    <source>
        <dbReference type="ARBA" id="ARBA00004304"/>
    </source>
</evidence>
<dbReference type="Pfam" id="PF09451">
    <property type="entry name" value="ATG27"/>
    <property type="match status" value="1"/>
</dbReference>
<reference evidence="22" key="1">
    <citation type="submission" date="2023-06" db="EMBL/GenBank/DDBJ databases">
        <authorList>
            <consortium name="Lawrence Berkeley National Laboratory"/>
            <person name="Ahrendt S."/>
            <person name="Sahu N."/>
            <person name="Indic B."/>
            <person name="Wong-Bajracharya J."/>
            <person name="Merenyi Z."/>
            <person name="Ke H.-M."/>
            <person name="Monk M."/>
            <person name="Kocsube S."/>
            <person name="Drula E."/>
            <person name="Lipzen A."/>
            <person name="Balint B."/>
            <person name="Henrissat B."/>
            <person name="Andreopoulos B."/>
            <person name="Martin F.M."/>
            <person name="Harder C.B."/>
            <person name="Rigling D."/>
            <person name="Ford K.L."/>
            <person name="Foster G.D."/>
            <person name="Pangilinan J."/>
            <person name="Papanicolaou A."/>
            <person name="Barry K."/>
            <person name="LaButti K."/>
            <person name="Viragh M."/>
            <person name="Koriabine M."/>
            <person name="Yan M."/>
            <person name="Riley R."/>
            <person name="Champramary S."/>
            <person name="Plett K.L."/>
            <person name="Tsai I.J."/>
            <person name="Slot J."/>
            <person name="Sipos G."/>
            <person name="Plett J."/>
            <person name="Nagy L.G."/>
            <person name="Grigoriev I.V."/>
        </authorList>
    </citation>
    <scope>NUCLEOTIDE SEQUENCE</scope>
    <source>
        <strain evidence="22">ICMP 16352</strain>
    </source>
</reference>
<evidence type="ECO:0000256" key="17">
    <source>
        <dbReference type="ARBA" id="ARBA00023329"/>
    </source>
</evidence>
<evidence type="ECO:0000256" key="20">
    <source>
        <dbReference type="SAM" id="SignalP"/>
    </source>
</evidence>
<dbReference type="Proteomes" id="UP001175227">
    <property type="component" value="Unassembled WGS sequence"/>
</dbReference>
<evidence type="ECO:0000256" key="4">
    <source>
        <dbReference type="ARBA" id="ARBA00004614"/>
    </source>
</evidence>
<dbReference type="SUPFAM" id="SSF50911">
    <property type="entry name" value="Mannose 6-phosphate receptor domain"/>
    <property type="match status" value="1"/>
</dbReference>
<evidence type="ECO:0000256" key="18">
    <source>
        <dbReference type="SAM" id="MobiDB-lite"/>
    </source>
</evidence>
<evidence type="ECO:0000256" key="13">
    <source>
        <dbReference type="ARBA" id="ARBA00023034"/>
    </source>
</evidence>
<dbReference type="PANTHER" id="PTHR15071">
    <property type="entry name" value="MANNOSE-6-PHOSPHATE RECEPTOR FAMILY MEMBER"/>
    <property type="match status" value="1"/>
</dbReference>
<dbReference type="InterPro" id="IPR044865">
    <property type="entry name" value="MRH_dom"/>
</dbReference>
<keyword evidence="9 20" id="KW-0732">Signal</keyword>
<evidence type="ECO:0000256" key="8">
    <source>
        <dbReference type="ARBA" id="ARBA00022692"/>
    </source>
</evidence>
<keyword evidence="22" id="KW-0675">Receptor</keyword>
<keyword evidence="17" id="KW-0968">Cytoplasmic vesicle</keyword>
<dbReference type="GO" id="GO:0015031">
    <property type="term" value="P:protein transport"/>
    <property type="evidence" value="ECO:0007669"/>
    <property type="project" value="UniProtKB-KW"/>
</dbReference>
<feature type="compositionally biased region" description="Polar residues" evidence="18">
    <location>
        <begin position="293"/>
        <end position="309"/>
    </location>
</feature>
<dbReference type="GO" id="GO:0005770">
    <property type="term" value="C:late endosome"/>
    <property type="evidence" value="ECO:0007669"/>
    <property type="project" value="TreeGrafter"/>
</dbReference>
<keyword evidence="12" id="KW-0072">Autophagy</keyword>
<evidence type="ECO:0000256" key="9">
    <source>
        <dbReference type="ARBA" id="ARBA00022729"/>
    </source>
</evidence>
<proteinExistence type="inferred from homology"/>
<keyword evidence="11 19" id="KW-1133">Transmembrane helix</keyword>
<dbReference type="GO" id="GO:0007034">
    <property type="term" value="P:vacuolar transport"/>
    <property type="evidence" value="ECO:0007669"/>
    <property type="project" value="TreeGrafter"/>
</dbReference>
<dbReference type="PROSITE" id="PS51914">
    <property type="entry name" value="MRH"/>
    <property type="match status" value="1"/>
</dbReference>
<keyword evidence="16" id="KW-1015">Disulfide bond</keyword>
<evidence type="ECO:0000313" key="23">
    <source>
        <dbReference type="Proteomes" id="UP001175227"/>
    </source>
</evidence>
<keyword evidence="13" id="KW-0333">Golgi apparatus</keyword>
<evidence type="ECO:0000256" key="16">
    <source>
        <dbReference type="ARBA" id="ARBA00023157"/>
    </source>
</evidence>
<evidence type="ECO:0000256" key="19">
    <source>
        <dbReference type="SAM" id="Phobius"/>
    </source>
</evidence>
<dbReference type="PANTHER" id="PTHR15071:SF0">
    <property type="entry name" value="MANNOSE 6-PHOSPHATE RECEPTOR-LIKE PROTEIN 1"/>
    <property type="match status" value="1"/>
</dbReference>
<evidence type="ECO:0000256" key="14">
    <source>
        <dbReference type="ARBA" id="ARBA00023128"/>
    </source>
</evidence>
<dbReference type="GO" id="GO:0031966">
    <property type="term" value="C:mitochondrial membrane"/>
    <property type="evidence" value="ECO:0007669"/>
    <property type="project" value="UniProtKB-SubCell"/>
</dbReference>
<evidence type="ECO:0000256" key="3">
    <source>
        <dbReference type="ARBA" id="ARBA00004472"/>
    </source>
</evidence>
<dbReference type="EMBL" id="JAUEPR010000001">
    <property type="protein sequence ID" value="KAK0491396.1"/>
    <property type="molecule type" value="Genomic_DNA"/>
</dbReference>
<feature type="chain" id="PRO_5041354974" description="Autophagy-related protein 27" evidence="20">
    <location>
        <begin position="29"/>
        <end position="403"/>
    </location>
</feature>
<keyword evidence="7" id="KW-0813">Transport</keyword>
<keyword evidence="14" id="KW-0496">Mitochondrion</keyword>
<dbReference type="GO" id="GO:0006914">
    <property type="term" value="P:autophagy"/>
    <property type="evidence" value="ECO:0007669"/>
    <property type="project" value="UniProtKB-KW"/>
</dbReference>
<feature type="compositionally biased region" description="Basic and acidic residues" evidence="18">
    <location>
        <begin position="322"/>
        <end position="332"/>
    </location>
</feature>
<feature type="compositionally biased region" description="Polar residues" evidence="18">
    <location>
        <begin position="363"/>
        <end position="378"/>
    </location>
</feature>
<comment type="similarity">
    <text evidence="5">Belongs to the ATG27 family.</text>
</comment>
<feature type="signal peptide" evidence="20">
    <location>
        <begin position="1"/>
        <end position="28"/>
    </location>
</feature>
<feature type="transmembrane region" description="Helical" evidence="19">
    <location>
        <begin position="181"/>
        <end position="201"/>
    </location>
</feature>
<feature type="domain" description="MRH" evidence="21">
    <location>
        <begin position="31"/>
        <end position="174"/>
    </location>
</feature>
<keyword evidence="10" id="KW-0653">Protein transport</keyword>
<dbReference type="InterPro" id="IPR009011">
    <property type="entry name" value="Man6P_isomerase_rcpt-bd_dom_sf"/>
</dbReference>
<keyword evidence="15 19" id="KW-0472">Membrane</keyword>
<keyword evidence="23" id="KW-1185">Reference proteome</keyword>
<dbReference type="SMART" id="SM01404">
    <property type="entry name" value="CIMR"/>
    <property type="match status" value="1"/>
</dbReference>
<evidence type="ECO:0000256" key="10">
    <source>
        <dbReference type="ARBA" id="ARBA00022927"/>
    </source>
</evidence>
<dbReference type="AlphaFoldDB" id="A0AA39TJ47"/>
<comment type="subcellular location">
    <subcellularLocation>
        <location evidence="2">Cytoplasmic vesicle membrane</location>
        <topology evidence="2">Single-pass type I membrane protein</topology>
    </subcellularLocation>
    <subcellularLocation>
        <location evidence="4">Golgi apparatus membrane</location>
        <topology evidence="4">Single-pass type I membrane protein</topology>
    </subcellularLocation>
    <subcellularLocation>
        <location evidence="1">Mitochondrion membrane</location>
        <topology evidence="1">Single-pass membrane protein</topology>
    </subcellularLocation>
    <subcellularLocation>
        <location evidence="3">Preautophagosomal structure membrane</location>
        <topology evidence="3">Single-pass type I membrane protein</topology>
    </subcellularLocation>
</comment>
<dbReference type="GO" id="GO:0034045">
    <property type="term" value="C:phagophore assembly site membrane"/>
    <property type="evidence" value="ECO:0007669"/>
    <property type="project" value="UniProtKB-SubCell"/>
</dbReference>
<name>A0AA39TJ47_9AGAR</name>
<organism evidence="22 23">
    <name type="scientific">Armillaria novae-zelandiae</name>
    <dbReference type="NCBI Taxonomy" id="153914"/>
    <lineage>
        <taxon>Eukaryota</taxon>
        <taxon>Fungi</taxon>
        <taxon>Dikarya</taxon>
        <taxon>Basidiomycota</taxon>
        <taxon>Agaricomycotina</taxon>
        <taxon>Agaricomycetes</taxon>
        <taxon>Agaricomycetidae</taxon>
        <taxon>Agaricales</taxon>
        <taxon>Marasmiineae</taxon>
        <taxon>Physalacriaceae</taxon>
        <taxon>Armillaria</taxon>
    </lineage>
</organism>
<evidence type="ECO:0000256" key="2">
    <source>
        <dbReference type="ARBA" id="ARBA00004358"/>
    </source>
</evidence>
<dbReference type="GO" id="GO:0000139">
    <property type="term" value="C:Golgi membrane"/>
    <property type="evidence" value="ECO:0007669"/>
    <property type="project" value="UniProtKB-SubCell"/>
</dbReference>
<feature type="region of interest" description="Disordered" evidence="18">
    <location>
        <begin position="251"/>
        <end position="403"/>
    </location>
</feature>
<dbReference type="GO" id="GO:0010008">
    <property type="term" value="C:endosome membrane"/>
    <property type="evidence" value="ECO:0007669"/>
    <property type="project" value="UniProtKB-SubCell"/>
</dbReference>
<evidence type="ECO:0000256" key="6">
    <source>
        <dbReference type="ARBA" id="ARBA00013776"/>
    </source>
</evidence>
<evidence type="ECO:0000256" key="12">
    <source>
        <dbReference type="ARBA" id="ARBA00023006"/>
    </source>
</evidence>
<evidence type="ECO:0000256" key="11">
    <source>
        <dbReference type="ARBA" id="ARBA00022989"/>
    </source>
</evidence>
<dbReference type="InterPro" id="IPR018939">
    <property type="entry name" value="Autophagy-rel_prot_27"/>
</dbReference>
<evidence type="ECO:0000256" key="15">
    <source>
        <dbReference type="ARBA" id="ARBA00023136"/>
    </source>
</evidence>
<sequence length="403" mass="43802">MVIGNCSMKASLLFSLLSLLYSISVAAADEKPCTTHASNGDYFDLNPLRASKDYTFSSPGGKEFRINVCRSVASETWNLDDTDVGGVVRRDHGDFSLGKTNTTLDLSPDNTVRIALKSGSQCNSQDTASTIIQFICDTAVFGAGTPKLLAQLPQGDDEACGFFVEWRTHFACPAGERSGPWGFFASLIVIVLVFLMLYLTLGTLHNRYVLRLRGFDQIPQFNIESMRYHLKEGIDLFKDWMAGMYEGGQGAGWTRPSQGGGFGGRTNPVSHQSGVDTGDFDRGFVRPPRNGTAGRTNPISHQSQVQNSLPQPQPDLQQHPKKKEEGTTEERAPFMLGEDEEEEEVTKAPPHQSPTQPPSSTQAVTLAPSSESTFTSAQPAVEPANDAAAFRGRDLGSEGVTRL</sequence>
<dbReference type="Gene3D" id="2.70.130.10">
    <property type="entry name" value="Mannose-6-phosphate receptor binding domain"/>
    <property type="match status" value="1"/>
</dbReference>
<evidence type="ECO:0000256" key="5">
    <source>
        <dbReference type="ARBA" id="ARBA00005363"/>
    </source>
</evidence>
<keyword evidence="8 19" id="KW-0812">Transmembrane</keyword>
<accession>A0AA39TJ47</accession>
<comment type="caution">
    <text evidence="22">The sequence shown here is derived from an EMBL/GenBank/DDBJ whole genome shotgun (WGS) entry which is preliminary data.</text>
</comment>
<evidence type="ECO:0000256" key="7">
    <source>
        <dbReference type="ARBA" id="ARBA00022448"/>
    </source>
</evidence>
<evidence type="ECO:0000259" key="21">
    <source>
        <dbReference type="PROSITE" id="PS51914"/>
    </source>
</evidence>